<reference evidence="2" key="1">
    <citation type="submission" date="2023-10" db="EMBL/GenBank/DDBJ databases">
        <authorList>
            <person name="Chen Y."/>
            <person name="Shah S."/>
            <person name="Dougan E. K."/>
            <person name="Thang M."/>
            <person name="Chan C."/>
        </authorList>
    </citation>
    <scope>NUCLEOTIDE SEQUENCE [LARGE SCALE GENOMIC DNA]</scope>
</reference>
<comment type="caution">
    <text evidence="2">The sequence shown here is derived from an EMBL/GenBank/DDBJ whole genome shotgun (WGS) entry which is preliminary data.</text>
</comment>
<evidence type="ECO:0000313" key="2">
    <source>
        <dbReference type="EMBL" id="CAK0882763.1"/>
    </source>
</evidence>
<dbReference type="EMBL" id="CAUYUJ010018335">
    <property type="protein sequence ID" value="CAK0882763.1"/>
    <property type="molecule type" value="Genomic_DNA"/>
</dbReference>
<evidence type="ECO:0000256" key="1">
    <source>
        <dbReference type="SAM" id="MobiDB-lite"/>
    </source>
</evidence>
<protein>
    <submittedName>
        <fullName evidence="2">Uncharacterized protein</fullName>
    </submittedName>
</protein>
<accession>A0ABN9W997</accession>
<feature type="compositionally biased region" description="Low complexity" evidence="1">
    <location>
        <begin position="184"/>
        <end position="196"/>
    </location>
</feature>
<organism evidence="2 3">
    <name type="scientific">Prorocentrum cordatum</name>
    <dbReference type="NCBI Taxonomy" id="2364126"/>
    <lineage>
        <taxon>Eukaryota</taxon>
        <taxon>Sar</taxon>
        <taxon>Alveolata</taxon>
        <taxon>Dinophyceae</taxon>
        <taxon>Prorocentrales</taxon>
        <taxon>Prorocentraceae</taxon>
        <taxon>Prorocentrum</taxon>
    </lineage>
</organism>
<name>A0ABN9W997_9DINO</name>
<gene>
    <name evidence="2" type="ORF">PCOR1329_LOCUS65184</name>
</gene>
<keyword evidence="3" id="KW-1185">Reference proteome</keyword>
<feature type="compositionally biased region" description="Pro residues" evidence="1">
    <location>
        <begin position="171"/>
        <end position="183"/>
    </location>
</feature>
<proteinExistence type="predicted"/>
<evidence type="ECO:0000313" key="3">
    <source>
        <dbReference type="Proteomes" id="UP001189429"/>
    </source>
</evidence>
<feature type="region of interest" description="Disordered" evidence="1">
    <location>
        <begin position="167"/>
        <end position="196"/>
    </location>
</feature>
<feature type="compositionally biased region" description="Basic and acidic residues" evidence="1">
    <location>
        <begin position="632"/>
        <end position="641"/>
    </location>
</feature>
<dbReference type="Proteomes" id="UP001189429">
    <property type="component" value="Unassembled WGS sequence"/>
</dbReference>
<sequence length="641" mass="69778">MGPHKGFKICFASIDVSQVQWSSLSFTMLIRILRESGARATVWKSIKAGLNDEALGQLRRWFESMPAENLPEEIHLSHNHISTPAFEAFVSTLETKRSELSRSVPAIWCQVDHNNVRQQVIQQLVDRGVICYVSAQEDRYHSCTVAVLAMPPLADASAPEIGRPIAQLGTPTPPPGSTVPPCLPKSSSQNNASVSSASPAVVRQLQQRCRNAVVPNVPAAPAHGFIGFAPPAIPMQWPNGLGSVPFVPSSPKAVAHGQRPLQPPMMMMMPATPFMPSTMMSGQHPLATAGHPASLWNEWCQRARDSLSVAATGGRQEAHSVTHCSTSGEESYLSNGASADASDIDLIDGVWISEYQQRISISSGVGVWEKDSRLIPTSCRPSQNPLVPESGSRWTFETAPAGTFSVNLGGIKRMARLSGGKLVWCDGAEWTRHATGGTTPVAQSTRDSVEVSVGKVVVRGPHGQKIVLNKGDDVARAIAADFHIPDDEQHLLLEHAPANASADTQYRVERKMPVQKIRGGGFTQNTIGHFFRDGRSIFALLNGLTSGDVDPLRDLEPIRISWHHEAWWSLDNRRLWALKCFSATHCQGQKVCVRVSVCPVTSEFNWKFSTTNNGASVQVIERSRSPSPSARSPRDSPQRKP</sequence>
<feature type="region of interest" description="Disordered" evidence="1">
    <location>
        <begin position="620"/>
        <end position="641"/>
    </location>
</feature>